<protein>
    <submittedName>
        <fullName evidence="2">Uncharacterized protein</fullName>
    </submittedName>
</protein>
<name>A0A9Q3PSC4_9BASI</name>
<keyword evidence="3" id="KW-1185">Reference proteome</keyword>
<reference evidence="2" key="1">
    <citation type="submission" date="2021-03" db="EMBL/GenBank/DDBJ databases">
        <title>Draft genome sequence of rust myrtle Austropuccinia psidii MF-1, a brazilian biotype.</title>
        <authorList>
            <person name="Quecine M.C."/>
            <person name="Pachon D.M.R."/>
            <person name="Bonatelli M.L."/>
            <person name="Correr F.H."/>
            <person name="Franceschini L.M."/>
            <person name="Leite T.F."/>
            <person name="Margarido G.R.A."/>
            <person name="Almeida C.A."/>
            <person name="Ferrarezi J.A."/>
            <person name="Labate C.A."/>
        </authorList>
    </citation>
    <scope>NUCLEOTIDE SEQUENCE</scope>
    <source>
        <strain evidence="2">MF-1</strain>
    </source>
</reference>
<evidence type="ECO:0000313" key="3">
    <source>
        <dbReference type="Proteomes" id="UP000765509"/>
    </source>
</evidence>
<feature type="compositionally biased region" description="Basic and acidic residues" evidence="1">
    <location>
        <begin position="82"/>
        <end position="96"/>
    </location>
</feature>
<accession>A0A9Q3PSC4</accession>
<evidence type="ECO:0000256" key="1">
    <source>
        <dbReference type="SAM" id="MobiDB-lite"/>
    </source>
</evidence>
<dbReference type="AlphaFoldDB" id="A0A9Q3PSC4"/>
<gene>
    <name evidence="2" type="ORF">O181_111041</name>
</gene>
<dbReference type="EMBL" id="AVOT02087965">
    <property type="protein sequence ID" value="MBW0571326.1"/>
    <property type="molecule type" value="Genomic_DNA"/>
</dbReference>
<sequence>MKPPHLNDFQFAKDHSLQRASVIRRNTDLRRNETEVDQSQVVWQNELFLSFQDGFQQKPSSRGLHRTREIYSDPSTFQRTFPMEDGRQGIKPRTPLERTRKYWEDLPQRDILQRTNENHQRLKLKEVKNYERKGS</sequence>
<dbReference type="Proteomes" id="UP000765509">
    <property type="component" value="Unassembled WGS sequence"/>
</dbReference>
<proteinExistence type="predicted"/>
<organism evidence="2 3">
    <name type="scientific">Austropuccinia psidii MF-1</name>
    <dbReference type="NCBI Taxonomy" id="1389203"/>
    <lineage>
        <taxon>Eukaryota</taxon>
        <taxon>Fungi</taxon>
        <taxon>Dikarya</taxon>
        <taxon>Basidiomycota</taxon>
        <taxon>Pucciniomycotina</taxon>
        <taxon>Pucciniomycetes</taxon>
        <taxon>Pucciniales</taxon>
        <taxon>Sphaerophragmiaceae</taxon>
        <taxon>Austropuccinia</taxon>
    </lineage>
</organism>
<evidence type="ECO:0000313" key="2">
    <source>
        <dbReference type="EMBL" id="MBW0571326.1"/>
    </source>
</evidence>
<comment type="caution">
    <text evidence="2">The sequence shown here is derived from an EMBL/GenBank/DDBJ whole genome shotgun (WGS) entry which is preliminary data.</text>
</comment>
<feature type="region of interest" description="Disordered" evidence="1">
    <location>
        <begin position="77"/>
        <end position="96"/>
    </location>
</feature>